<protein>
    <submittedName>
        <fullName evidence="13">Serine/threonine-protein kinase PBL26</fullName>
    </submittedName>
</protein>
<evidence type="ECO:0000256" key="8">
    <source>
        <dbReference type="ARBA" id="ARBA00022840"/>
    </source>
</evidence>
<evidence type="ECO:0000256" key="9">
    <source>
        <dbReference type="ARBA" id="ARBA00023136"/>
    </source>
</evidence>
<evidence type="ECO:0000256" key="10">
    <source>
        <dbReference type="ARBA" id="ARBA00023288"/>
    </source>
</evidence>
<dbReference type="Gene3D" id="3.30.200.20">
    <property type="entry name" value="Phosphorylase Kinase, domain 1"/>
    <property type="match status" value="1"/>
</dbReference>
<name>A0AAW2RR75_9LAMI</name>
<reference evidence="13" key="2">
    <citation type="journal article" date="2024" name="Plant">
        <title>Genomic evolution and insights into agronomic trait innovations of Sesamum species.</title>
        <authorList>
            <person name="Miao H."/>
            <person name="Wang L."/>
            <person name="Qu L."/>
            <person name="Liu H."/>
            <person name="Sun Y."/>
            <person name="Le M."/>
            <person name="Wang Q."/>
            <person name="Wei S."/>
            <person name="Zheng Y."/>
            <person name="Lin W."/>
            <person name="Duan Y."/>
            <person name="Cao H."/>
            <person name="Xiong S."/>
            <person name="Wang X."/>
            <person name="Wei L."/>
            <person name="Li C."/>
            <person name="Ma Q."/>
            <person name="Ju M."/>
            <person name="Zhao R."/>
            <person name="Li G."/>
            <person name="Mu C."/>
            <person name="Tian Q."/>
            <person name="Mei H."/>
            <person name="Zhang T."/>
            <person name="Gao T."/>
            <person name="Zhang H."/>
        </authorList>
    </citation>
    <scope>NUCLEOTIDE SEQUENCE</scope>
    <source>
        <strain evidence="13">KEN8</strain>
    </source>
</reference>
<comment type="subcellular location">
    <subcellularLocation>
        <location evidence="1">Cell membrane</location>
        <topology evidence="1">Lipid-anchor</topology>
    </subcellularLocation>
</comment>
<keyword evidence="4" id="KW-0723">Serine/threonine-protein kinase</keyword>
<dbReference type="PANTHER" id="PTHR47985">
    <property type="entry name" value="OS07G0668900 PROTEIN"/>
    <property type="match status" value="1"/>
</dbReference>
<dbReference type="AlphaFoldDB" id="A0AAW2RR75"/>
<dbReference type="Pfam" id="PF25475">
    <property type="entry name" value="DUF7903"/>
    <property type="match status" value="1"/>
</dbReference>
<feature type="compositionally biased region" description="Acidic residues" evidence="11">
    <location>
        <begin position="745"/>
        <end position="756"/>
    </location>
</feature>
<feature type="compositionally biased region" description="Basic residues" evidence="11">
    <location>
        <begin position="762"/>
        <end position="772"/>
    </location>
</feature>
<keyword evidence="9" id="KW-0472">Membrane</keyword>
<dbReference type="InterPro" id="IPR000719">
    <property type="entry name" value="Prot_kinase_dom"/>
</dbReference>
<dbReference type="PANTHER" id="PTHR47985:SF17">
    <property type="entry name" value="SERINE_THREONINE-PROTEIN KINASE CDL1-LIKE"/>
    <property type="match status" value="1"/>
</dbReference>
<dbReference type="GO" id="GO:0005524">
    <property type="term" value="F:ATP binding"/>
    <property type="evidence" value="ECO:0007669"/>
    <property type="project" value="UniProtKB-KW"/>
</dbReference>
<evidence type="ECO:0000256" key="4">
    <source>
        <dbReference type="ARBA" id="ARBA00022527"/>
    </source>
</evidence>
<accession>A0AAW2RR75</accession>
<dbReference type="EMBL" id="JACGWM010000003">
    <property type="protein sequence ID" value="KAL0382602.1"/>
    <property type="molecule type" value="Genomic_DNA"/>
</dbReference>
<dbReference type="FunFam" id="1.10.510.10:FF:000032">
    <property type="entry name" value="Serine/threonine-protein kinase PBS1"/>
    <property type="match status" value="1"/>
</dbReference>
<dbReference type="PROSITE" id="PS50011">
    <property type="entry name" value="PROTEIN_KINASE_DOM"/>
    <property type="match status" value="1"/>
</dbReference>
<dbReference type="GO" id="GO:0004674">
    <property type="term" value="F:protein serine/threonine kinase activity"/>
    <property type="evidence" value="ECO:0007669"/>
    <property type="project" value="UniProtKB-KW"/>
</dbReference>
<evidence type="ECO:0000256" key="5">
    <source>
        <dbReference type="ARBA" id="ARBA00022679"/>
    </source>
</evidence>
<dbReference type="PROSITE" id="PS00108">
    <property type="entry name" value="PROTEIN_KINASE_ST"/>
    <property type="match status" value="1"/>
</dbReference>
<dbReference type="SMART" id="SM00220">
    <property type="entry name" value="S_TKc"/>
    <property type="match status" value="1"/>
</dbReference>
<dbReference type="Gene3D" id="1.10.510.10">
    <property type="entry name" value="Transferase(Phosphotransferase) domain 1"/>
    <property type="match status" value="1"/>
</dbReference>
<keyword evidence="10" id="KW-0449">Lipoprotein</keyword>
<feature type="compositionally biased region" description="Polar residues" evidence="11">
    <location>
        <begin position="369"/>
        <end position="387"/>
    </location>
</feature>
<keyword evidence="3" id="KW-1003">Cell membrane</keyword>
<dbReference type="GO" id="GO:0010183">
    <property type="term" value="P:pollen tube guidance"/>
    <property type="evidence" value="ECO:0007669"/>
    <property type="project" value="UniProtKB-ARBA"/>
</dbReference>
<reference evidence="13" key="1">
    <citation type="submission" date="2020-06" db="EMBL/GenBank/DDBJ databases">
        <authorList>
            <person name="Li T."/>
            <person name="Hu X."/>
            <person name="Zhang T."/>
            <person name="Song X."/>
            <person name="Zhang H."/>
            <person name="Dai N."/>
            <person name="Sheng W."/>
            <person name="Hou X."/>
            <person name="Wei L."/>
        </authorList>
    </citation>
    <scope>NUCLEOTIDE SEQUENCE</scope>
    <source>
        <strain evidence="13">KEN8</strain>
        <tissue evidence="13">Leaf</tissue>
    </source>
</reference>
<evidence type="ECO:0000313" key="13">
    <source>
        <dbReference type="EMBL" id="KAL0382602.1"/>
    </source>
</evidence>
<evidence type="ECO:0000256" key="7">
    <source>
        <dbReference type="ARBA" id="ARBA00022777"/>
    </source>
</evidence>
<keyword evidence="5" id="KW-0808">Transferase</keyword>
<comment type="similarity">
    <text evidence="2">Belongs to the protein kinase superfamily. Ser/Thr protein kinase family.</text>
</comment>
<keyword evidence="7 13" id="KW-0418">Kinase</keyword>
<organism evidence="13">
    <name type="scientific">Sesamum calycinum</name>
    <dbReference type="NCBI Taxonomy" id="2727403"/>
    <lineage>
        <taxon>Eukaryota</taxon>
        <taxon>Viridiplantae</taxon>
        <taxon>Streptophyta</taxon>
        <taxon>Embryophyta</taxon>
        <taxon>Tracheophyta</taxon>
        <taxon>Spermatophyta</taxon>
        <taxon>Magnoliopsida</taxon>
        <taxon>eudicotyledons</taxon>
        <taxon>Gunneridae</taxon>
        <taxon>Pentapetalae</taxon>
        <taxon>asterids</taxon>
        <taxon>lamiids</taxon>
        <taxon>Lamiales</taxon>
        <taxon>Pedaliaceae</taxon>
        <taxon>Sesamum</taxon>
    </lineage>
</organism>
<dbReference type="FunFam" id="3.30.200.20:FF:000266">
    <property type="entry name" value="probable serine/threonine-protein kinase RLCKVII"/>
    <property type="match status" value="1"/>
</dbReference>
<evidence type="ECO:0000256" key="1">
    <source>
        <dbReference type="ARBA" id="ARBA00004193"/>
    </source>
</evidence>
<dbReference type="GO" id="GO:0005886">
    <property type="term" value="C:plasma membrane"/>
    <property type="evidence" value="ECO:0007669"/>
    <property type="project" value="UniProtKB-SubCell"/>
</dbReference>
<evidence type="ECO:0000256" key="6">
    <source>
        <dbReference type="ARBA" id="ARBA00022741"/>
    </source>
</evidence>
<evidence type="ECO:0000256" key="2">
    <source>
        <dbReference type="ARBA" id="ARBA00008684"/>
    </source>
</evidence>
<sequence length="778" mass="86475">MAYVPPHKRHLKDGAASSRPSPAPPPESVIPRFQRSLNLRSKDHPKKIVYAENAISRWFVVGLADESRISDLTRVEPVAVESFERKSGEKPLALVLKENDEEATEFSATPWIFVTEIVQQDLISSFQQVKDEMRGYKFGEVKPTLVIRLGRILFHGNRSFTVEPVEGNSLPVGTLRQLRRSFYTNIPLSYMEYITTNVVPETEFEFEEEKELYHVKIELNQVRHLVADMSCLDKNLDLRLMLCTKRILAAVMDEELENMKILISSAIVDSGVKGGLRWALGKQSLGDRYTVVGVLHTNAKTFRNSSMRLKVRHADRFDFRSSNGEFANEVNLKMPGIVSLLRSNDSADDNKNDDLPVAQPKDLPPSAAPVNNNSTQGTSADTNNAAENESAAKTFTFRELAMATKNFRQECLIGEGGIGRIFKGTLGSSGQIVAVRQLDRNGVQGSKEFAAEVSRLSLLQHPNLVKIIGYCADGEQRILVYEYLQFGPLMNHLFDLPADKKPLDWTTRMKIAVGVAEGLEYLHEKVDPPIIYCDLKSSNILLDEANNPKLSQYGLSKLVQSGNKMHVAPTGNGYYAPEYERTGELSPKSDVYSFGVILLELISGRKALDTSRPVDEQSLVNWAQPIFKDQAKFPHMADPLLKEAFPVTSLNQAVGVAAMCLQEEPAARPLINDVSAALSFLAMARPEAPIPAHLVPILSSRVKTGKYPSTKEGLNSVPERDDGSDTEDDDGERRSHDDGSSSDYEYGDSSEEGSDNEDAKQTRLKSRNKSKKSGQDKK</sequence>
<feature type="region of interest" description="Disordered" evidence="11">
    <location>
        <begin position="705"/>
        <end position="778"/>
    </location>
</feature>
<dbReference type="SUPFAM" id="SSF56112">
    <property type="entry name" value="Protein kinase-like (PK-like)"/>
    <property type="match status" value="1"/>
</dbReference>
<feature type="domain" description="Protein kinase" evidence="12">
    <location>
        <begin position="407"/>
        <end position="681"/>
    </location>
</feature>
<comment type="caution">
    <text evidence="13">The sequence shown here is derived from an EMBL/GenBank/DDBJ whole genome shotgun (WGS) entry which is preliminary data.</text>
</comment>
<feature type="region of interest" description="Disordered" evidence="11">
    <location>
        <begin position="1"/>
        <end position="30"/>
    </location>
</feature>
<dbReference type="InterPro" id="IPR011009">
    <property type="entry name" value="Kinase-like_dom_sf"/>
</dbReference>
<feature type="region of interest" description="Disordered" evidence="11">
    <location>
        <begin position="343"/>
        <end position="387"/>
    </location>
</feature>
<feature type="compositionally biased region" description="Basic residues" evidence="11">
    <location>
        <begin position="1"/>
        <end position="11"/>
    </location>
</feature>
<evidence type="ECO:0000256" key="11">
    <source>
        <dbReference type="SAM" id="MobiDB-lite"/>
    </source>
</evidence>
<keyword evidence="8" id="KW-0067">ATP-binding</keyword>
<evidence type="ECO:0000259" key="12">
    <source>
        <dbReference type="PROSITE" id="PS50011"/>
    </source>
</evidence>
<keyword evidence="6" id="KW-0547">Nucleotide-binding</keyword>
<dbReference type="GO" id="GO:0090404">
    <property type="term" value="C:pollen tube tip"/>
    <property type="evidence" value="ECO:0007669"/>
    <property type="project" value="UniProtKB-ARBA"/>
</dbReference>
<dbReference type="Pfam" id="PF00069">
    <property type="entry name" value="Pkinase"/>
    <property type="match status" value="1"/>
</dbReference>
<dbReference type="InterPro" id="IPR008271">
    <property type="entry name" value="Ser/Thr_kinase_AS"/>
</dbReference>
<dbReference type="InterPro" id="IPR057225">
    <property type="entry name" value="DUF7903"/>
</dbReference>
<proteinExistence type="inferred from homology"/>
<gene>
    <name evidence="13" type="ORF">Scaly_0547500</name>
</gene>
<evidence type="ECO:0000256" key="3">
    <source>
        <dbReference type="ARBA" id="ARBA00022475"/>
    </source>
</evidence>